<dbReference type="EMBL" id="CCKQ01013612">
    <property type="protein sequence ID" value="CDW85297.1"/>
    <property type="molecule type" value="Genomic_DNA"/>
</dbReference>
<evidence type="ECO:0000256" key="5">
    <source>
        <dbReference type="ARBA" id="ARBA00022741"/>
    </source>
</evidence>
<dbReference type="PANTHER" id="PTHR44899:SF3">
    <property type="entry name" value="SERINE_THREONINE-PROTEIN KINASE NEK1"/>
    <property type="match status" value="1"/>
</dbReference>
<dbReference type="SUPFAM" id="SSF56112">
    <property type="entry name" value="Protein kinase-like (PK-like)"/>
    <property type="match status" value="1"/>
</dbReference>
<dbReference type="SMART" id="SM00220">
    <property type="entry name" value="S_TKc"/>
    <property type="match status" value="1"/>
</dbReference>
<keyword evidence="14" id="KW-1185">Reference proteome</keyword>
<dbReference type="OrthoDB" id="248923at2759"/>
<dbReference type="PROSITE" id="PS00108">
    <property type="entry name" value="PROTEIN_KINASE_ST"/>
    <property type="match status" value="1"/>
</dbReference>
<feature type="compositionally biased region" description="Basic and acidic residues" evidence="11">
    <location>
        <begin position="382"/>
        <end position="391"/>
    </location>
</feature>
<dbReference type="InterPro" id="IPR051131">
    <property type="entry name" value="NEK_Ser/Thr_kinase_NIMA"/>
</dbReference>
<name>A0A078AVJ8_STYLE</name>
<keyword evidence="6 13" id="KW-0418">Kinase</keyword>
<evidence type="ECO:0000256" key="9">
    <source>
        <dbReference type="ARBA" id="ARBA00048679"/>
    </source>
</evidence>
<evidence type="ECO:0000256" key="4">
    <source>
        <dbReference type="ARBA" id="ARBA00022679"/>
    </source>
</evidence>
<accession>A0A078AVJ8</accession>
<dbReference type="InterPro" id="IPR000719">
    <property type="entry name" value="Prot_kinase_dom"/>
</dbReference>
<reference evidence="13 14" key="1">
    <citation type="submission" date="2014-06" db="EMBL/GenBank/DDBJ databases">
        <authorList>
            <person name="Swart Estienne"/>
        </authorList>
    </citation>
    <scope>NUCLEOTIDE SEQUENCE [LARGE SCALE GENOMIC DNA]</scope>
    <source>
        <strain evidence="13 14">130c</strain>
    </source>
</reference>
<evidence type="ECO:0000313" key="13">
    <source>
        <dbReference type="EMBL" id="CDW85297.1"/>
    </source>
</evidence>
<dbReference type="OMA" id="DTHIPRT"/>
<evidence type="ECO:0000256" key="3">
    <source>
        <dbReference type="ARBA" id="ARBA00022527"/>
    </source>
</evidence>
<dbReference type="GO" id="GO:0005524">
    <property type="term" value="F:ATP binding"/>
    <property type="evidence" value="ECO:0007669"/>
    <property type="project" value="UniProtKB-UniRule"/>
</dbReference>
<evidence type="ECO:0000256" key="11">
    <source>
        <dbReference type="SAM" id="MobiDB-lite"/>
    </source>
</evidence>
<dbReference type="InterPro" id="IPR008271">
    <property type="entry name" value="Ser/Thr_kinase_AS"/>
</dbReference>
<evidence type="ECO:0000256" key="10">
    <source>
        <dbReference type="PROSITE-ProRule" id="PRU10141"/>
    </source>
</evidence>
<dbReference type="EC" id="2.7.11.1" evidence="2"/>
<keyword evidence="5 10" id="KW-0547">Nucleotide-binding</keyword>
<keyword evidence="4" id="KW-0808">Transferase</keyword>
<gene>
    <name evidence="13" type="primary">Contig2167.g2331</name>
    <name evidence="13" type="ORF">STYLEM_14371</name>
</gene>
<evidence type="ECO:0000313" key="14">
    <source>
        <dbReference type="Proteomes" id="UP000039865"/>
    </source>
</evidence>
<dbReference type="GO" id="GO:0004674">
    <property type="term" value="F:protein serine/threonine kinase activity"/>
    <property type="evidence" value="ECO:0007669"/>
    <property type="project" value="UniProtKB-KW"/>
</dbReference>
<comment type="catalytic activity">
    <reaction evidence="8">
        <text>L-threonyl-[protein] + ATP = O-phospho-L-threonyl-[protein] + ADP + H(+)</text>
        <dbReference type="Rhea" id="RHEA:46608"/>
        <dbReference type="Rhea" id="RHEA-COMP:11060"/>
        <dbReference type="Rhea" id="RHEA-COMP:11605"/>
        <dbReference type="ChEBI" id="CHEBI:15378"/>
        <dbReference type="ChEBI" id="CHEBI:30013"/>
        <dbReference type="ChEBI" id="CHEBI:30616"/>
        <dbReference type="ChEBI" id="CHEBI:61977"/>
        <dbReference type="ChEBI" id="CHEBI:456216"/>
        <dbReference type="EC" id="2.7.11.1"/>
    </reaction>
</comment>
<dbReference type="InParanoid" id="A0A078AVJ8"/>
<comment type="similarity">
    <text evidence="1">Belongs to the protein kinase superfamily. NEK Ser/Thr protein kinase family. NIMA subfamily.</text>
</comment>
<feature type="compositionally biased region" description="Polar residues" evidence="11">
    <location>
        <begin position="474"/>
        <end position="487"/>
    </location>
</feature>
<feature type="region of interest" description="Disordered" evidence="11">
    <location>
        <begin position="379"/>
        <end position="401"/>
    </location>
</feature>
<comment type="catalytic activity">
    <reaction evidence="9">
        <text>L-seryl-[protein] + ATP = O-phospho-L-seryl-[protein] + ADP + H(+)</text>
        <dbReference type="Rhea" id="RHEA:17989"/>
        <dbReference type="Rhea" id="RHEA-COMP:9863"/>
        <dbReference type="Rhea" id="RHEA-COMP:11604"/>
        <dbReference type="ChEBI" id="CHEBI:15378"/>
        <dbReference type="ChEBI" id="CHEBI:29999"/>
        <dbReference type="ChEBI" id="CHEBI:30616"/>
        <dbReference type="ChEBI" id="CHEBI:83421"/>
        <dbReference type="ChEBI" id="CHEBI:456216"/>
        <dbReference type="EC" id="2.7.11.1"/>
    </reaction>
</comment>
<dbReference type="Gene3D" id="1.10.510.10">
    <property type="entry name" value="Transferase(Phosphotransferase) domain 1"/>
    <property type="match status" value="1"/>
</dbReference>
<evidence type="ECO:0000256" key="6">
    <source>
        <dbReference type="ARBA" id="ARBA00022777"/>
    </source>
</evidence>
<sequence length="560" mass="64424">MASNNPISHQSSITNFHVMQKLGEGAYSQVFKVKRISDGAEYAMKKVKMIKLSERERQNAVNEVRILASIQHPNIIAYKEAFFEDSTSCLCIIMEYADGGDLLKQINNHKRKGTNFSEKESWYYFIQMVRGLKALHDLKICHRDIKCANLFLTKEGIVKLGDLNVSKVAKKGMLHTQTGTPYYASPEVWKDKPYDHRSDIWSLGCVLYEMLTLNPPFRAPNMNGLYHKVLRGLYDPVPSMYTKDLQFMVRNCLQVSPVARPSCEKILAMPGLLNHLTGTLERIDVSIDVENDALLNTIKVPKDLGQITERLPKPQYNVMRRINSLPPEQQEGLQEDKENLIQIAHKMFDNHKRIAGGLANNIYEERKRSVLATIEENVPPSREYDRPREFNYDNPRSAEPNLQKSKARNLHNIEKDAIIHETRTPHYMNNQKQKARDLISHQSQQSNQGVYLPRIQSTRASEITGINQRRGVYSRNSPDIQSTNSSILPGIRGAQSRNSENTNPIYMNKGTDIVHQQKNYLHQKKILQQIYGAYQIPSHRRLQVLSEELPESRIHPRYII</sequence>
<evidence type="ECO:0000259" key="12">
    <source>
        <dbReference type="PROSITE" id="PS50011"/>
    </source>
</evidence>
<protein>
    <recommendedName>
        <fullName evidence="2">non-specific serine/threonine protein kinase</fullName>
        <ecNumber evidence="2">2.7.11.1</ecNumber>
    </recommendedName>
</protein>
<dbReference type="Gene3D" id="3.30.200.20">
    <property type="entry name" value="Phosphorylase Kinase, domain 1"/>
    <property type="match status" value="1"/>
</dbReference>
<evidence type="ECO:0000256" key="2">
    <source>
        <dbReference type="ARBA" id="ARBA00012513"/>
    </source>
</evidence>
<feature type="region of interest" description="Disordered" evidence="11">
    <location>
        <begin position="473"/>
        <end position="502"/>
    </location>
</feature>
<dbReference type="PROSITE" id="PS00107">
    <property type="entry name" value="PROTEIN_KINASE_ATP"/>
    <property type="match status" value="1"/>
</dbReference>
<feature type="domain" description="Protein kinase" evidence="12">
    <location>
        <begin position="16"/>
        <end position="272"/>
    </location>
</feature>
<feature type="binding site" evidence="10">
    <location>
        <position position="45"/>
    </location>
    <ligand>
        <name>ATP</name>
        <dbReference type="ChEBI" id="CHEBI:30616"/>
    </ligand>
</feature>
<dbReference type="InterPro" id="IPR011009">
    <property type="entry name" value="Kinase-like_dom_sf"/>
</dbReference>
<dbReference type="FunFam" id="3.30.200.20:FF:000097">
    <property type="entry name" value="Probable serine/threonine-protein kinase nek1"/>
    <property type="match status" value="1"/>
</dbReference>
<proteinExistence type="inferred from homology"/>
<organism evidence="13 14">
    <name type="scientific">Stylonychia lemnae</name>
    <name type="common">Ciliate</name>
    <dbReference type="NCBI Taxonomy" id="5949"/>
    <lineage>
        <taxon>Eukaryota</taxon>
        <taxon>Sar</taxon>
        <taxon>Alveolata</taxon>
        <taxon>Ciliophora</taxon>
        <taxon>Intramacronucleata</taxon>
        <taxon>Spirotrichea</taxon>
        <taxon>Stichotrichia</taxon>
        <taxon>Sporadotrichida</taxon>
        <taxon>Oxytrichidae</taxon>
        <taxon>Stylonychinae</taxon>
        <taxon>Stylonychia</taxon>
    </lineage>
</organism>
<dbReference type="PANTHER" id="PTHR44899">
    <property type="entry name" value="CAMK FAMILY PROTEIN KINASE"/>
    <property type="match status" value="1"/>
</dbReference>
<evidence type="ECO:0000256" key="8">
    <source>
        <dbReference type="ARBA" id="ARBA00047899"/>
    </source>
</evidence>
<dbReference type="AlphaFoldDB" id="A0A078AVJ8"/>
<keyword evidence="7 10" id="KW-0067">ATP-binding</keyword>
<dbReference type="InterPro" id="IPR017441">
    <property type="entry name" value="Protein_kinase_ATP_BS"/>
</dbReference>
<keyword evidence="3" id="KW-0723">Serine/threonine-protein kinase</keyword>
<evidence type="ECO:0000256" key="1">
    <source>
        <dbReference type="ARBA" id="ARBA00010886"/>
    </source>
</evidence>
<evidence type="ECO:0000256" key="7">
    <source>
        <dbReference type="ARBA" id="ARBA00022840"/>
    </source>
</evidence>
<dbReference type="Proteomes" id="UP000039865">
    <property type="component" value="Unassembled WGS sequence"/>
</dbReference>
<dbReference type="Pfam" id="PF00069">
    <property type="entry name" value="Pkinase"/>
    <property type="match status" value="1"/>
</dbReference>
<dbReference type="PROSITE" id="PS50011">
    <property type="entry name" value="PROTEIN_KINASE_DOM"/>
    <property type="match status" value="1"/>
</dbReference>